<evidence type="ECO:0000259" key="1">
    <source>
        <dbReference type="Pfam" id="PF00078"/>
    </source>
</evidence>
<accession>A0A183T7I4</accession>
<sequence>MHQAPVTGKQDSRDHSFRCMELARTHNCGQTLANIDIRGKLPITINTCILCVTGSVDWFDDNIADISNLLAEKNGLHKAYMYLRTDATKAAFYRSCRLVQQRLREMQVTWMIRKSEEIQGYADRNEMKNFFKAIYGPCIKGSAPLLSSDGTTLLIEESQILKRWAEHFRMDTNNDLDLPPSLTETIRAVQQISSGKAQGSDVIPPEVYKHGGPRLMAELTTLFQEMWRQGQAPQDFKDTTIVHLYKQMGQGMLPESQCGFRRNRGKTDMIFATRQLQEKCQKLRTHLYNTFEDLTKAFDTVHRDGLWKLMQKFGCPERFTHMGRQHHDGRIARVTDNGTVSEAFAVTNGVKQGASLTTGRYPKHSQ</sequence>
<keyword evidence="3" id="KW-1185">Reference proteome</keyword>
<dbReference type="OrthoDB" id="10070415at2759"/>
<dbReference type="PANTHER" id="PTHR19446">
    <property type="entry name" value="REVERSE TRANSCRIPTASES"/>
    <property type="match status" value="1"/>
</dbReference>
<protein>
    <submittedName>
        <fullName evidence="4">Reverse transcriptase domain-containing protein</fullName>
    </submittedName>
</protein>
<gene>
    <name evidence="2" type="ORF">SSLN_LOCUS12432</name>
</gene>
<feature type="domain" description="Reverse transcriptase" evidence="1">
    <location>
        <begin position="246"/>
        <end position="356"/>
    </location>
</feature>
<evidence type="ECO:0000313" key="3">
    <source>
        <dbReference type="Proteomes" id="UP000275846"/>
    </source>
</evidence>
<evidence type="ECO:0000313" key="2">
    <source>
        <dbReference type="EMBL" id="VDL98817.1"/>
    </source>
</evidence>
<dbReference type="AlphaFoldDB" id="A0A183T7I4"/>
<organism evidence="4">
    <name type="scientific">Schistocephalus solidus</name>
    <name type="common">Tapeworm</name>
    <dbReference type="NCBI Taxonomy" id="70667"/>
    <lineage>
        <taxon>Eukaryota</taxon>
        <taxon>Metazoa</taxon>
        <taxon>Spiralia</taxon>
        <taxon>Lophotrochozoa</taxon>
        <taxon>Platyhelminthes</taxon>
        <taxon>Cestoda</taxon>
        <taxon>Eucestoda</taxon>
        <taxon>Diphyllobothriidea</taxon>
        <taxon>Diphyllobothriidae</taxon>
        <taxon>Schistocephalus</taxon>
    </lineage>
</organism>
<reference evidence="2 3" key="2">
    <citation type="submission" date="2018-11" db="EMBL/GenBank/DDBJ databases">
        <authorList>
            <consortium name="Pathogen Informatics"/>
        </authorList>
    </citation>
    <scope>NUCLEOTIDE SEQUENCE [LARGE SCALE GENOMIC DNA]</scope>
    <source>
        <strain evidence="2 3">NST_G2</strain>
    </source>
</reference>
<dbReference type="EMBL" id="UYSU01037267">
    <property type="protein sequence ID" value="VDL98817.1"/>
    <property type="molecule type" value="Genomic_DNA"/>
</dbReference>
<dbReference type="Pfam" id="PF00078">
    <property type="entry name" value="RVT_1"/>
    <property type="match status" value="1"/>
</dbReference>
<reference evidence="4" key="1">
    <citation type="submission" date="2016-06" db="UniProtKB">
        <authorList>
            <consortium name="WormBaseParasite"/>
        </authorList>
    </citation>
    <scope>IDENTIFICATION</scope>
</reference>
<proteinExistence type="predicted"/>
<dbReference type="InterPro" id="IPR000477">
    <property type="entry name" value="RT_dom"/>
</dbReference>
<dbReference type="Proteomes" id="UP000275846">
    <property type="component" value="Unassembled WGS sequence"/>
</dbReference>
<dbReference type="WBParaSite" id="SSLN_0001289901-mRNA-1">
    <property type="protein sequence ID" value="SSLN_0001289901-mRNA-1"/>
    <property type="gene ID" value="SSLN_0001289901"/>
</dbReference>
<name>A0A183T7I4_SCHSO</name>
<evidence type="ECO:0000313" key="4">
    <source>
        <dbReference type="WBParaSite" id="SSLN_0001289901-mRNA-1"/>
    </source>
</evidence>